<dbReference type="Proteomes" id="UP000626697">
    <property type="component" value="Unassembled WGS sequence"/>
</dbReference>
<dbReference type="RefSeq" id="WP_182502427.1">
    <property type="nucleotide sequence ID" value="NZ_JACJHX010000004.1"/>
</dbReference>
<reference evidence="2 3" key="1">
    <citation type="submission" date="2020-08" db="EMBL/GenBank/DDBJ databases">
        <title>Genomic Encyclopedia of Type Strains, Phase IV (KMG-IV): sequencing the most valuable type-strain genomes for metagenomic binning, comparative biology and taxonomic classification.</title>
        <authorList>
            <person name="Goeker M."/>
        </authorList>
    </citation>
    <scope>NUCLEOTIDE SEQUENCE [LARGE SCALE GENOMIC DNA]</scope>
    <source>
        <strain evidence="2 3">DSM 105481</strain>
    </source>
</reference>
<name>A0ABR6CNR5_9BACI</name>
<protein>
    <recommendedName>
        <fullName evidence="1">YcdB/YcdC repeated domain-containing protein</fullName>
    </recommendedName>
</protein>
<gene>
    <name evidence="2" type="ORF">HNP81_001929</name>
</gene>
<sequence>MNKERLKLRALQIGKVSNDFELEIEDFSEEHQVALFVWKSIHDAEQGIWIELDSEGHLLHYNQYEAVLHHLLLQEEELLEKSLQFVSQYYQDALKTFVPKKSKTLSNGMRFSSVQMELGLPLEMTGFYVDVAFSGDILAFRYYGEAKDIRLPGEILDKEWVKQSFLAEVKMNLLITNLSSDVYENVSPSPRLVYQPNCPFYTHSADQIAERNIENENEEDYEISYLPLPERLPGYSDINKAIGFDKHALTKLREVEIGDEIVTVWHPAPPHSVNNDLSLDSYFQRKTENTLKIRTDKQTGKITGLFNFMDTEGPMSLSDEECKTIALKFLYTLYPNADQYFRIASSNEDEEEETTQYGFHFSIFHRGISTHFGLCHITVNKTTGFITHYSAPDIDVDRLEDIDVQPMLSEKEAKSLYLEDLDFELIWNKNYEENQHEYHELIYRVSFPKLNGDIHFINAHSGGKITAKI</sequence>
<dbReference type="InterPro" id="IPR032599">
    <property type="entry name" value="YcdB/YcdC_rep_domain"/>
</dbReference>
<evidence type="ECO:0000259" key="1">
    <source>
        <dbReference type="Pfam" id="PF16244"/>
    </source>
</evidence>
<proteinExistence type="predicted"/>
<accession>A0ABR6CNR5</accession>
<dbReference type="EMBL" id="JACJHX010000004">
    <property type="protein sequence ID" value="MBA9026644.1"/>
    <property type="molecule type" value="Genomic_DNA"/>
</dbReference>
<evidence type="ECO:0000313" key="2">
    <source>
        <dbReference type="EMBL" id="MBA9026644.1"/>
    </source>
</evidence>
<feature type="domain" description="YcdB/YcdC repeated" evidence="1">
    <location>
        <begin position="253"/>
        <end position="392"/>
    </location>
</feature>
<evidence type="ECO:0000313" key="3">
    <source>
        <dbReference type="Proteomes" id="UP000626697"/>
    </source>
</evidence>
<keyword evidence="3" id="KW-1185">Reference proteome</keyword>
<feature type="domain" description="YcdB/YcdC repeated" evidence="1">
    <location>
        <begin position="3"/>
        <end position="144"/>
    </location>
</feature>
<comment type="caution">
    <text evidence="2">The sequence shown here is derived from an EMBL/GenBank/DDBJ whole genome shotgun (WGS) entry which is preliminary data.</text>
</comment>
<dbReference type="Pfam" id="PF16244">
    <property type="entry name" value="DUF4901"/>
    <property type="match status" value="2"/>
</dbReference>
<organism evidence="2 3">
    <name type="scientific">Peribacillus huizhouensis</name>
    <dbReference type="NCBI Taxonomy" id="1501239"/>
    <lineage>
        <taxon>Bacteria</taxon>
        <taxon>Bacillati</taxon>
        <taxon>Bacillota</taxon>
        <taxon>Bacilli</taxon>
        <taxon>Bacillales</taxon>
        <taxon>Bacillaceae</taxon>
        <taxon>Peribacillus</taxon>
    </lineage>
</organism>